<feature type="region of interest" description="Disordered" evidence="1">
    <location>
        <begin position="126"/>
        <end position="148"/>
    </location>
</feature>
<dbReference type="PANTHER" id="PTHR22961:SF13">
    <property type="entry name" value="TRIBBLES"/>
    <property type="match status" value="1"/>
</dbReference>
<dbReference type="AlphaFoldDB" id="A0A7S3KA40"/>
<dbReference type="EMBL" id="HBIK01008168">
    <property type="protein sequence ID" value="CAE0378906.1"/>
    <property type="molecule type" value="Transcribed_RNA"/>
</dbReference>
<dbReference type="Pfam" id="PF00069">
    <property type="entry name" value="Pkinase"/>
    <property type="match status" value="1"/>
</dbReference>
<reference evidence="3" key="1">
    <citation type="submission" date="2021-01" db="EMBL/GenBank/DDBJ databases">
        <authorList>
            <person name="Corre E."/>
            <person name="Pelletier E."/>
            <person name="Niang G."/>
            <person name="Scheremetjew M."/>
            <person name="Finn R."/>
            <person name="Kale V."/>
            <person name="Holt S."/>
            <person name="Cochrane G."/>
            <person name="Meng A."/>
            <person name="Brown T."/>
            <person name="Cohen L."/>
        </authorList>
    </citation>
    <scope>NUCLEOTIDE SEQUENCE</scope>
    <source>
        <strain evidence="3">CT5</strain>
    </source>
</reference>
<dbReference type="GO" id="GO:0032436">
    <property type="term" value="P:positive regulation of proteasomal ubiquitin-dependent protein catabolic process"/>
    <property type="evidence" value="ECO:0007669"/>
    <property type="project" value="TreeGrafter"/>
</dbReference>
<accession>A0A7S3KA40</accession>
<name>A0A7S3KA40_EUPCR</name>
<dbReference type="GO" id="GO:0031434">
    <property type="term" value="F:mitogen-activated protein kinase kinase binding"/>
    <property type="evidence" value="ECO:0007669"/>
    <property type="project" value="TreeGrafter"/>
</dbReference>
<evidence type="ECO:0000259" key="2">
    <source>
        <dbReference type="PROSITE" id="PS50011"/>
    </source>
</evidence>
<proteinExistence type="predicted"/>
<dbReference type="GO" id="GO:0005634">
    <property type="term" value="C:nucleus"/>
    <property type="evidence" value="ECO:0007669"/>
    <property type="project" value="TreeGrafter"/>
</dbReference>
<evidence type="ECO:0000313" key="3">
    <source>
        <dbReference type="EMBL" id="CAE0378906.1"/>
    </source>
</evidence>
<dbReference type="GO" id="GO:0004672">
    <property type="term" value="F:protein kinase activity"/>
    <property type="evidence" value="ECO:0007669"/>
    <property type="project" value="InterPro"/>
</dbReference>
<protein>
    <recommendedName>
        <fullName evidence="2">Protein kinase domain-containing protein</fullName>
    </recommendedName>
</protein>
<dbReference type="GO" id="GO:0005524">
    <property type="term" value="F:ATP binding"/>
    <property type="evidence" value="ECO:0007669"/>
    <property type="project" value="InterPro"/>
</dbReference>
<dbReference type="SUPFAM" id="SSF56112">
    <property type="entry name" value="Protein kinase-like (PK-like)"/>
    <property type="match status" value="1"/>
</dbReference>
<dbReference type="PANTHER" id="PTHR22961">
    <property type="entry name" value="SER/THR PROTEIN KINASE-TRB"/>
    <property type="match status" value="1"/>
</dbReference>
<organism evidence="3">
    <name type="scientific">Euplotes crassus</name>
    <dbReference type="NCBI Taxonomy" id="5936"/>
    <lineage>
        <taxon>Eukaryota</taxon>
        <taxon>Sar</taxon>
        <taxon>Alveolata</taxon>
        <taxon>Ciliophora</taxon>
        <taxon>Intramacronucleata</taxon>
        <taxon>Spirotrichea</taxon>
        <taxon>Hypotrichia</taxon>
        <taxon>Euplotida</taxon>
        <taxon>Euplotidae</taxon>
        <taxon>Moneuplotes</taxon>
    </lineage>
</organism>
<dbReference type="InterPro" id="IPR000719">
    <property type="entry name" value="Prot_kinase_dom"/>
</dbReference>
<dbReference type="PROSITE" id="PS50011">
    <property type="entry name" value="PROTEIN_KINASE_DOM"/>
    <property type="match status" value="1"/>
</dbReference>
<sequence length="288" mass="32919">MAPEIVAHQTHNYMKADIWALGVILYSLLSGKFPFKAQKDKDLYSKIRKGLFAVPEGITLEAKNILLSMLQIDPGYRKSTKALLKDPWFTENKEEPDTSPQGSKKNIIMGTIEKYKKIYGGNRRNINSENKCASEPRKKTLNGSPYQLNKSPYSQQLKGFLKGSTQYIKTYFKNSAEFGKGEPEDSSIYPKSPILNDPDIFKGFKKNSKSNVQINFKKRIESIEKNNTQLRFTSNNSKNLRLNIRKEIKMDNQKINNFVNSFDGPNNESKRQTFNAYSGSKESIIMSK</sequence>
<dbReference type="InterPro" id="IPR024104">
    <property type="entry name" value="Tribbles/Ser_Thr_kinase_40"/>
</dbReference>
<dbReference type="InterPro" id="IPR011009">
    <property type="entry name" value="Kinase-like_dom_sf"/>
</dbReference>
<feature type="domain" description="Protein kinase" evidence="2">
    <location>
        <begin position="1"/>
        <end position="89"/>
    </location>
</feature>
<evidence type="ECO:0000256" key="1">
    <source>
        <dbReference type="SAM" id="MobiDB-lite"/>
    </source>
</evidence>
<gene>
    <name evidence="3" type="ORF">ECRA1380_LOCUS3865</name>
</gene>
<dbReference type="Gene3D" id="1.10.510.10">
    <property type="entry name" value="Transferase(Phosphotransferase) domain 1"/>
    <property type="match status" value="1"/>
</dbReference>